<organism evidence="1">
    <name type="scientific">Arundo donax</name>
    <name type="common">Giant reed</name>
    <name type="synonym">Donax arundinaceus</name>
    <dbReference type="NCBI Taxonomy" id="35708"/>
    <lineage>
        <taxon>Eukaryota</taxon>
        <taxon>Viridiplantae</taxon>
        <taxon>Streptophyta</taxon>
        <taxon>Embryophyta</taxon>
        <taxon>Tracheophyta</taxon>
        <taxon>Spermatophyta</taxon>
        <taxon>Magnoliopsida</taxon>
        <taxon>Liliopsida</taxon>
        <taxon>Poales</taxon>
        <taxon>Poaceae</taxon>
        <taxon>PACMAD clade</taxon>
        <taxon>Arundinoideae</taxon>
        <taxon>Arundineae</taxon>
        <taxon>Arundo</taxon>
    </lineage>
</organism>
<name>A0A0A8YZP7_ARUDO</name>
<proteinExistence type="predicted"/>
<sequence length="64" mass="7101">MESEISSFYMPLMPRSLNSGSSPGSSICTDPKFLIRCVSRKQCGFLGDNDASLQHNEIKKCMIN</sequence>
<evidence type="ECO:0000313" key="1">
    <source>
        <dbReference type="EMBL" id="JAD29980.1"/>
    </source>
</evidence>
<reference evidence="1" key="2">
    <citation type="journal article" date="2015" name="Data Brief">
        <title>Shoot transcriptome of the giant reed, Arundo donax.</title>
        <authorList>
            <person name="Barrero R.A."/>
            <person name="Guerrero F.D."/>
            <person name="Moolhuijzen P."/>
            <person name="Goolsby J.A."/>
            <person name="Tidwell J."/>
            <person name="Bellgard S.E."/>
            <person name="Bellgard M.I."/>
        </authorList>
    </citation>
    <scope>NUCLEOTIDE SEQUENCE</scope>
    <source>
        <tissue evidence="1">Shoot tissue taken approximately 20 cm above the soil surface</tissue>
    </source>
</reference>
<dbReference type="EMBL" id="GBRH01267915">
    <property type="protein sequence ID" value="JAD29980.1"/>
    <property type="molecule type" value="Transcribed_RNA"/>
</dbReference>
<dbReference type="AlphaFoldDB" id="A0A0A8YZP7"/>
<protein>
    <submittedName>
        <fullName evidence="1">Uncharacterized protein</fullName>
    </submittedName>
</protein>
<reference evidence="1" key="1">
    <citation type="submission" date="2014-09" db="EMBL/GenBank/DDBJ databases">
        <authorList>
            <person name="Magalhaes I.L.F."/>
            <person name="Oliveira U."/>
            <person name="Santos F.R."/>
            <person name="Vidigal T.H.D.A."/>
            <person name="Brescovit A.D."/>
            <person name="Santos A.J."/>
        </authorList>
    </citation>
    <scope>NUCLEOTIDE SEQUENCE</scope>
    <source>
        <tissue evidence="1">Shoot tissue taken approximately 20 cm above the soil surface</tissue>
    </source>
</reference>
<accession>A0A0A8YZP7</accession>